<dbReference type="InterPro" id="IPR045167">
    <property type="entry name" value="Hobbit"/>
</dbReference>
<dbReference type="Proteomes" id="UP001626550">
    <property type="component" value="Unassembled WGS sequence"/>
</dbReference>
<feature type="region of interest" description="Disordered" evidence="1">
    <location>
        <begin position="531"/>
        <end position="550"/>
    </location>
</feature>
<feature type="region of interest" description="Disordered" evidence="1">
    <location>
        <begin position="236"/>
        <end position="260"/>
    </location>
</feature>
<sequence>MCDVVRVSEKEEFPSRNSDVLPDSPKADGPSSVKSTDQEQQKVKMRQPDVLRRSEICFEHAQWKLANPDGLEGIADVEIRGFLYTRTHRDDDSGSHGMQLGWIRVSSLMKDFFYREVLEPDITGGQHTGSAVLKIGCVQKPPVLGISVIEAMEISIAPLRLQISKNFYTAMMPYFFPDKYQDDIQISSSDGAESRDQDSQSLSTVPDSAENRSHRRFGQLKPSAKTAKKLLHMAHLRRNQNKSRNDMTRLQAAEDSTDDGAHELDQRKISLLALDCEAILWRRFHLLHGDSVVVEFDKSQRKSLSSLDFGYDWDAECRPFMVEEGLAYNTDGWKDADIDQDDSGSMGSNELNQISSLEQQKIVDLMRERARRNIVFLYIKIPGFPIRLSYKGVKQKNVTDVTDFPLNISTLEYRSCTWTWLDFALEIKSRIRRQLIKELLKKPFKFSRVFQRLSNRQSKRLSEASLDHLRNNALDLSVSMMDQDLSEDEFDLSVGDISSMSQIPEISVESTRRSSDLERRYQNTMKMILGPLVEEVSKSPKKKKGKKDKQ</sequence>
<feature type="region of interest" description="Disordered" evidence="1">
    <location>
        <begin position="187"/>
        <end position="219"/>
    </location>
</feature>
<evidence type="ECO:0000256" key="1">
    <source>
        <dbReference type="SAM" id="MobiDB-lite"/>
    </source>
</evidence>
<keyword evidence="3" id="KW-1185">Reference proteome</keyword>
<comment type="caution">
    <text evidence="2">The sequence shown here is derived from an EMBL/GenBank/DDBJ whole genome shotgun (WGS) entry which is preliminary data.</text>
</comment>
<feature type="region of interest" description="Disordered" evidence="1">
    <location>
        <begin position="1"/>
        <end position="46"/>
    </location>
</feature>
<feature type="compositionally biased region" description="Basic and acidic residues" evidence="1">
    <location>
        <begin position="1"/>
        <end position="14"/>
    </location>
</feature>
<dbReference type="AlphaFoldDB" id="A0ABD2PS64"/>
<evidence type="ECO:0000313" key="3">
    <source>
        <dbReference type="Proteomes" id="UP001626550"/>
    </source>
</evidence>
<accession>A0ABD2PS64</accession>
<dbReference type="EMBL" id="JBJKFK010003589">
    <property type="protein sequence ID" value="KAL3309742.1"/>
    <property type="molecule type" value="Genomic_DNA"/>
</dbReference>
<name>A0ABD2PS64_9PLAT</name>
<dbReference type="Pfam" id="PF10344">
    <property type="entry name" value="Hobbit"/>
    <property type="match status" value="1"/>
</dbReference>
<feature type="compositionally biased region" description="Basic and acidic residues" evidence="1">
    <location>
        <begin position="36"/>
        <end position="46"/>
    </location>
</feature>
<protein>
    <recommendedName>
        <fullName evidence="4">FMP27 C-terminal domain-containing protein</fullName>
    </recommendedName>
</protein>
<proteinExistence type="predicted"/>
<feature type="compositionally biased region" description="Basic residues" evidence="1">
    <location>
        <begin position="539"/>
        <end position="550"/>
    </location>
</feature>
<dbReference type="PROSITE" id="PS00018">
    <property type="entry name" value="EF_HAND_1"/>
    <property type="match status" value="1"/>
</dbReference>
<organism evidence="2 3">
    <name type="scientific">Cichlidogyrus casuarinus</name>
    <dbReference type="NCBI Taxonomy" id="1844966"/>
    <lineage>
        <taxon>Eukaryota</taxon>
        <taxon>Metazoa</taxon>
        <taxon>Spiralia</taxon>
        <taxon>Lophotrochozoa</taxon>
        <taxon>Platyhelminthes</taxon>
        <taxon>Monogenea</taxon>
        <taxon>Monopisthocotylea</taxon>
        <taxon>Dactylogyridea</taxon>
        <taxon>Ancyrocephalidae</taxon>
        <taxon>Cichlidogyrus</taxon>
    </lineage>
</organism>
<dbReference type="InterPro" id="IPR018247">
    <property type="entry name" value="EF_Hand_1_Ca_BS"/>
</dbReference>
<reference evidence="2 3" key="1">
    <citation type="submission" date="2024-11" db="EMBL/GenBank/DDBJ databases">
        <title>Adaptive evolution of stress response genes in parasites aligns with host niche diversity.</title>
        <authorList>
            <person name="Hahn C."/>
            <person name="Resl P."/>
        </authorList>
    </citation>
    <scope>NUCLEOTIDE SEQUENCE [LARGE SCALE GENOMIC DNA]</scope>
    <source>
        <strain evidence="2">EGGRZ-B1_66</strain>
        <tissue evidence="2">Body</tissue>
    </source>
</reference>
<dbReference type="PANTHER" id="PTHR15678">
    <property type="entry name" value="ANTIGEN MLAA-22-RELATED"/>
    <property type="match status" value="1"/>
</dbReference>
<dbReference type="PANTHER" id="PTHR15678:SF6">
    <property type="entry name" value="BRIDGE-LIKE LIPID TRANSFER PROTEIN FAMILY MEMBER 2"/>
    <property type="match status" value="1"/>
</dbReference>
<evidence type="ECO:0008006" key="4">
    <source>
        <dbReference type="Google" id="ProtNLM"/>
    </source>
</evidence>
<evidence type="ECO:0000313" key="2">
    <source>
        <dbReference type="EMBL" id="KAL3309742.1"/>
    </source>
</evidence>
<gene>
    <name evidence="2" type="ORF">Ciccas_011709</name>
</gene>